<dbReference type="Proteomes" id="UP001500618">
    <property type="component" value="Unassembled WGS sequence"/>
</dbReference>
<feature type="transmembrane region" description="Helical" evidence="2">
    <location>
        <begin position="35"/>
        <end position="53"/>
    </location>
</feature>
<keyword evidence="2" id="KW-0812">Transmembrane</keyword>
<protein>
    <recommendedName>
        <fullName evidence="5">Anti-sigma factor</fullName>
    </recommendedName>
</protein>
<comment type="caution">
    <text evidence="3">The sequence shown here is derived from an EMBL/GenBank/DDBJ whole genome shotgun (WGS) entry which is preliminary data.</text>
</comment>
<keyword evidence="2" id="KW-1133">Transmembrane helix</keyword>
<evidence type="ECO:0000256" key="1">
    <source>
        <dbReference type="SAM" id="MobiDB-lite"/>
    </source>
</evidence>
<evidence type="ECO:0000313" key="3">
    <source>
        <dbReference type="EMBL" id="GAA1706430.1"/>
    </source>
</evidence>
<proteinExistence type="predicted"/>
<name>A0ABP4UJS1_9ACTN</name>
<keyword evidence="2" id="KW-0472">Membrane</keyword>
<dbReference type="RefSeq" id="WP_344314046.1">
    <property type="nucleotide sequence ID" value="NZ_BAAANY010000031.1"/>
</dbReference>
<evidence type="ECO:0008006" key="5">
    <source>
        <dbReference type="Google" id="ProtNLM"/>
    </source>
</evidence>
<dbReference type="EMBL" id="BAAANY010000031">
    <property type="protein sequence ID" value="GAA1706430.1"/>
    <property type="molecule type" value="Genomic_DNA"/>
</dbReference>
<feature type="region of interest" description="Disordered" evidence="1">
    <location>
        <begin position="188"/>
        <end position="212"/>
    </location>
</feature>
<evidence type="ECO:0000313" key="4">
    <source>
        <dbReference type="Proteomes" id="UP001500618"/>
    </source>
</evidence>
<reference evidence="4" key="1">
    <citation type="journal article" date="2019" name="Int. J. Syst. Evol. Microbiol.">
        <title>The Global Catalogue of Microorganisms (GCM) 10K type strain sequencing project: providing services to taxonomists for standard genome sequencing and annotation.</title>
        <authorList>
            <consortium name="The Broad Institute Genomics Platform"/>
            <consortium name="The Broad Institute Genome Sequencing Center for Infectious Disease"/>
            <person name="Wu L."/>
            <person name="Ma J."/>
        </authorList>
    </citation>
    <scope>NUCLEOTIDE SEQUENCE [LARGE SCALE GENOMIC DNA]</scope>
    <source>
        <strain evidence="4">JCM 14718</strain>
    </source>
</reference>
<gene>
    <name evidence="3" type="ORF">GCM10009765_64840</name>
</gene>
<organism evidence="3 4">
    <name type="scientific">Fodinicola feengrottensis</name>
    <dbReference type="NCBI Taxonomy" id="435914"/>
    <lineage>
        <taxon>Bacteria</taxon>
        <taxon>Bacillati</taxon>
        <taxon>Actinomycetota</taxon>
        <taxon>Actinomycetes</taxon>
        <taxon>Mycobacteriales</taxon>
        <taxon>Fodinicola</taxon>
    </lineage>
</organism>
<accession>A0ABP4UJS1</accession>
<evidence type="ECO:0000256" key="2">
    <source>
        <dbReference type="SAM" id="Phobius"/>
    </source>
</evidence>
<sequence length="212" mass="21771">MKNTYEERLLTELRQIVAENATPGPARRFGWKPRLVVGGVAAALIAVGAVAVIETTATPAFAVDKNNDGSVSVTINKLSDAEGLQRQLIAAGVPTVAKYLPLGKKCSDDWYRPAPSGSMYTSMRIDQDHVTFTIGRYQLGKGQTLVISTEGGVAPGPNGKPADVSGIGLGIAQGPVGVCHVVDIKVPPPGQSGAGGGAVRVDGNGSGSTPLK</sequence>
<keyword evidence="4" id="KW-1185">Reference proteome</keyword>